<dbReference type="Pfam" id="PF01420">
    <property type="entry name" value="Methylase_S"/>
    <property type="match status" value="2"/>
</dbReference>
<feature type="coiled-coil region" evidence="4">
    <location>
        <begin position="208"/>
        <end position="235"/>
    </location>
</feature>
<evidence type="ECO:0000313" key="6">
    <source>
        <dbReference type="EMBL" id="PKR80707.1"/>
    </source>
</evidence>
<evidence type="ECO:0000256" key="4">
    <source>
        <dbReference type="SAM" id="Coils"/>
    </source>
</evidence>
<gene>
    <name evidence="6" type="ORF">CW751_08020</name>
</gene>
<dbReference type="InterPro" id="IPR051212">
    <property type="entry name" value="Type-I_RE_S_subunit"/>
</dbReference>
<dbReference type="Proteomes" id="UP000236654">
    <property type="component" value="Unassembled WGS sequence"/>
</dbReference>
<dbReference type="RefSeq" id="WP_101334489.1">
    <property type="nucleotide sequence ID" value="NZ_PJNI01000008.1"/>
</dbReference>
<dbReference type="Gene3D" id="3.90.220.20">
    <property type="entry name" value="DNA methylase specificity domains"/>
    <property type="match status" value="2"/>
</dbReference>
<name>A0A2I0R2B0_9FLAO</name>
<dbReference type="SUPFAM" id="SSF116734">
    <property type="entry name" value="DNA methylase specificity domain"/>
    <property type="match status" value="2"/>
</dbReference>
<dbReference type="AlphaFoldDB" id="A0A2I0R2B0"/>
<dbReference type="GO" id="GO:0003677">
    <property type="term" value="F:DNA binding"/>
    <property type="evidence" value="ECO:0007669"/>
    <property type="project" value="UniProtKB-KW"/>
</dbReference>
<accession>A0A2I0R2B0</accession>
<organism evidence="6 7">
    <name type="scientific">Brumimicrobium salinarum</name>
    <dbReference type="NCBI Taxonomy" id="2058658"/>
    <lineage>
        <taxon>Bacteria</taxon>
        <taxon>Pseudomonadati</taxon>
        <taxon>Bacteroidota</taxon>
        <taxon>Flavobacteriia</taxon>
        <taxon>Flavobacteriales</taxon>
        <taxon>Crocinitomicaceae</taxon>
        <taxon>Brumimicrobium</taxon>
    </lineage>
</organism>
<dbReference type="PANTHER" id="PTHR43140:SF1">
    <property type="entry name" value="TYPE I RESTRICTION ENZYME ECOKI SPECIFICITY SUBUNIT"/>
    <property type="match status" value="1"/>
</dbReference>
<evidence type="ECO:0000256" key="2">
    <source>
        <dbReference type="ARBA" id="ARBA00022747"/>
    </source>
</evidence>
<evidence type="ECO:0000313" key="7">
    <source>
        <dbReference type="Proteomes" id="UP000236654"/>
    </source>
</evidence>
<keyword evidence="4" id="KW-0175">Coiled coil</keyword>
<dbReference type="InterPro" id="IPR000055">
    <property type="entry name" value="Restrct_endonuc_typeI_TRD"/>
</dbReference>
<protein>
    <recommendedName>
        <fullName evidence="5">Type I restriction modification DNA specificity domain-containing protein</fullName>
    </recommendedName>
</protein>
<evidence type="ECO:0000259" key="5">
    <source>
        <dbReference type="Pfam" id="PF01420"/>
    </source>
</evidence>
<keyword evidence="2" id="KW-0680">Restriction system</keyword>
<feature type="coiled-coil region" evidence="4">
    <location>
        <begin position="404"/>
        <end position="441"/>
    </location>
</feature>
<reference evidence="6 7" key="1">
    <citation type="submission" date="2017-12" db="EMBL/GenBank/DDBJ databases">
        <title>The draft genome sequence of Brumimicrobium saltpan LHR20.</title>
        <authorList>
            <person name="Do Z.-J."/>
            <person name="Luo H.-R."/>
        </authorList>
    </citation>
    <scope>NUCLEOTIDE SEQUENCE [LARGE SCALE GENOMIC DNA]</scope>
    <source>
        <strain evidence="6 7">LHR20</strain>
    </source>
</reference>
<evidence type="ECO:0000256" key="3">
    <source>
        <dbReference type="ARBA" id="ARBA00023125"/>
    </source>
</evidence>
<keyword evidence="3" id="KW-0238">DNA-binding</keyword>
<feature type="domain" description="Type I restriction modification DNA specificity" evidence="5">
    <location>
        <begin position="19"/>
        <end position="166"/>
    </location>
</feature>
<dbReference type="InterPro" id="IPR044946">
    <property type="entry name" value="Restrct_endonuc_typeI_TRD_sf"/>
</dbReference>
<comment type="similarity">
    <text evidence="1">Belongs to the type-I restriction system S methylase family.</text>
</comment>
<dbReference type="CDD" id="cd17256">
    <property type="entry name" value="RMtype1_S_EcoJA65PI-TRD1-CR1_like"/>
    <property type="match status" value="1"/>
</dbReference>
<dbReference type="PANTHER" id="PTHR43140">
    <property type="entry name" value="TYPE-1 RESTRICTION ENZYME ECOKI SPECIFICITY PROTEIN"/>
    <property type="match status" value="1"/>
</dbReference>
<feature type="domain" description="Type I restriction modification DNA specificity" evidence="5">
    <location>
        <begin position="250"/>
        <end position="427"/>
    </location>
</feature>
<comment type="caution">
    <text evidence="6">The sequence shown here is derived from an EMBL/GenBank/DDBJ whole genome shotgun (WGS) entry which is preliminary data.</text>
</comment>
<evidence type="ECO:0000256" key="1">
    <source>
        <dbReference type="ARBA" id="ARBA00010923"/>
    </source>
</evidence>
<dbReference type="OrthoDB" id="9816225at2"/>
<proteinExistence type="inferred from homology"/>
<dbReference type="EMBL" id="PJNI01000008">
    <property type="protein sequence ID" value="PKR80707.1"/>
    <property type="molecule type" value="Genomic_DNA"/>
</dbReference>
<dbReference type="GO" id="GO:0009307">
    <property type="term" value="P:DNA restriction-modification system"/>
    <property type="evidence" value="ECO:0007669"/>
    <property type="project" value="UniProtKB-KW"/>
</dbReference>
<sequence length="456" mass="51765">MGKEFRIKDFLIRIKDQIIIEDDTTYKRVTVSGNHKGVKLRDEVIGALIGTKKQFVIKAKDFILSKIDARNGAFGIIPDELDGAIITGNFWTYSVDTDLIDTEWFFYFTHSYNFIQICIESSTGSTHRKYLDEKVFLNHKIFVPEIKEQKQMVKRYKSSSKISKKLSLEISSQKEYLFQLKQSILQEAIQGKLTEEWRTARQAQESPLEEASELLKRIKAEKAQLVKEKKIRKEKALPPISDEEIPFDLPEGWVWTKLGDICTKTGSGSTPRGGKSAYIEAGIPFIRSQNVYDGGLRLSGVAYIPMATHKKMKGTKVQAEDLLLNITGGSIGRCCIVPKDFKTGNINQHVAIIRTLIKSNGYFIHKVVCSPYFQNMIYEAQTGAGREGLPKNKMDNILIALPPLEEQQEIVKKVEVLMEHCEELEKEVAESEANAQMLMQAVLKEAFEGEIKKEMV</sequence>
<keyword evidence="7" id="KW-1185">Reference proteome</keyword>